<protein>
    <submittedName>
        <fullName evidence="2">Uncharacterized protein</fullName>
    </submittedName>
</protein>
<organism evidence="2 3">
    <name type="scientific">Glossina brevipalpis</name>
    <dbReference type="NCBI Taxonomy" id="37001"/>
    <lineage>
        <taxon>Eukaryota</taxon>
        <taxon>Metazoa</taxon>
        <taxon>Ecdysozoa</taxon>
        <taxon>Arthropoda</taxon>
        <taxon>Hexapoda</taxon>
        <taxon>Insecta</taxon>
        <taxon>Pterygota</taxon>
        <taxon>Neoptera</taxon>
        <taxon>Endopterygota</taxon>
        <taxon>Diptera</taxon>
        <taxon>Brachycera</taxon>
        <taxon>Muscomorpha</taxon>
        <taxon>Hippoboscoidea</taxon>
        <taxon>Glossinidae</taxon>
        <taxon>Glossina</taxon>
    </lineage>
</organism>
<dbReference type="VEuPathDB" id="VectorBase:GBRI020212"/>
<evidence type="ECO:0000313" key="3">
    <source>
        <dbReference type="Proteomes" id="UP000091820"/>
    </source>
</evidence>
<reference evidence="3" key="1">
    <citation type="submission" date="2014-03" db="EMBL/GenBank/DDBJ databases">
        <authorList>
            <person name="Aksoy S."/>
            <person name="Warren W."/>
            <person name="Wilson R.K."/>
        </authorList>
    </citation>
    <scope>NUCLEOTIDE SEQUENCE [LARGE SCALE GENOMIC DNA]</scope>
    <source>
        <strain evidence="3">IAEA</strain>
    </source>
</reference>
<sequence>MKRFEVQQLFEVLTLSTSEDRLYVLPLPQSILKIQTNRMCGSRNEIYLHKNGFEGANRGKLEYYLTFFCKRIIAVEAVVLVLVLAVVVVVAVCHHNYVKKHL</sequence>
<dbReference type="EnsemblMetazoa" id="GBRI020212-RA">
    <property type="protein sequence ID" value="GBRI020212-PA"/>
    <property type="gene ID" value="GBRI020212"/>
</dbReference>
<dbReference type="Proteomes" id="UP000091820">
    <property type="component" value="Unassembled WGS sequence"/>
</dbReference>
<keyword evidence="1" id="KW-0812">Transmembrane</keyword>
<dbReference type="AlphaFoldDB" id="A0A1A9WHP0"/>
<keyword evidence="1" id="KW-0472">Membrane</keyword>
<keyword evidence="1" id="KW-1133">Transmembrane helix</keyword>
<keyword evidence="3" id="KW-1185">Reference proteome</keyword>
<reference evidence="2" key="2">
    <citation type="submission" date="2020-05" db="UniProtKB">
        <authorList>
            <consortium name="EnsemblMetazoa"/>
        </authorList>
    </citation>
    <scope>IDENTIFICATION</scope>
    <source>
        <strain evidence="2">IAEA</strain>
    </source>
</reference>
<evidence type="ECO:0000313" key="2">
    <source>
        <dbReference type="EnsemblMetazoa" id="GBRI020212-PA"/>
    </source>
</evidence>
<accession>A0A1A9WHP0</accession>
<feature type="transmembrane region" description="Helical" evidence="1">
    <location>
        <begin position="72"/>
        <end position="93"/>
    </location>
</feature>
<name>A0A1A9WHP0_9MUSC</name>
<proteinExistence type="predicted"/>
<evidence type="ECO:0000256" key="1">
    <source>
        <dbReference type="SAM" id="Phobius"/>
    </source>
</evidence>